<organism evidence="1 2">
    <name type="scientific">Halomonas stenophila</name>
    <dbReference type="NCBI Taxonomy" id="795312"/>
    <lineage>
        <taxon>Bacteria</taxon>
        <taxon>Pseudomonadati</taxon>
        <taxon>Pseudomonadota</taxon>
        <taxon>Gammaproteobacteria</taxon>
        <taxon>Oceanospirillales</taxon>
        <taxon>Halomonadaceae</taxon>
        <taxon>Halomonas</taxon>
    </lineage>
</organism>
<dbReference type="EMBL" id="JACHXR010000008">
    <property type="protein sequence ID" value="MBB3231890.1"/>
    <property type="molecule type" value="Genomic_DNA"/>
</dbReference>
<proteinExistence type="predicted"/>
<sequence>MSRTTLTDAYGQPVNRRLALARNATRDANELCGLARGMLADGTLNQSEAEYLLRWLEEHPESLSVWPFDVLFQRLQEMLADRHLDAEEEAELMGLLLDYIGGGSLDGDTTASRQASTLPLCQPAPEVEFEGCNFVLTGKFITGTCRECEAELAARGAAPQQAPTRATHFLVIGNLGSSDWAQSNYGRKIQHAVELRDQGLPIHLVSEQHWAAWLYR</sequence>
<dbReference type="GO" id="GO:0016874">
    <property type="term" value="F:ligase activity"/>
    <property type="evidence" value="ECO:0007669"/>
    <property type="project" value="UniProtKB-KW"/>
</dbReference>
<keyword evidence="1" id="KW-0436">Ligase</keyword>
<keyword evidence="2" id="KW-1185">Reference proteome</keyword>
<dbReference type="Gene3D" id="3.40.50.10190">
    <property type="entry name" value="BRCT domain"/>
    <property type="match status" value="1"/>
</dbReference>
<dbReference type="InterPro" id="IPR036420">
    <property type="entry name" value="BRCT_dom_sf"/>
</dbReference>
<dbReference type="RefSeq" id="WP_183384362.1">
    <property type="nucleotide sequence ID" value="NZ_JACHXR010000008.1"/>
</dbReference>
<protein>
    <submittedName>
        <fullName evidence="1">NAD-dependent DNA ligase</fullName>
    </submittedName>
</protein>
<evidence type="ECO:0000313" key="2">
    <source>
        <dbReference type="Proteomes" id="UP000518892"/>
    </source>
</evidence>
<name>A0A7W5EX30_9GAMM</name>
<dbReference type="Proteomes" id="UP000518892">
    <property type="component" value="Unassembled WGS sequence"/>
</dbReference>
<reference evidence="1 2" key="1">
    <citation type="submission" date="2020-08" db="EMBL/GenBank/DDBJ databases">
        <title>Genomic Encyclopedia of Type Strains, Phase III (KMG-III): the genomes of soil and plant-associated and newly described type strains.</title>
        <authorList>
            <person name="Whitman W."/>
        </authorList>
    </citation>
    <scope>NUCLEOTIDE SEQUENCE [LARGE SCALE GENOMIC DNA]</scope>
    <source>
        <strain evidence="1 2">CECT 7744</strain>
    </source>
</reference>
<dbReference type="CDD" id="cd17748">
    <property type="entry name" value="BRCT_DNA_ligase_like"/>
    <property type="match status" value="1"/>
</dbReference>
<dbReference type="AlphaFoldDB" id="A0A7W5EX30"/>
<gene>
    <name evidence="1" type="ORF">FHR97_002753</name>
</gene>
<accession>A0A7W5EX30</accession>
<comment type="caution">
    <text evidence="1">The sequence shown here is derived from an EMBL/GenBank/DDBJ whole genome shotgun (WGS) entry which is preliminary data.</text>
</comment>
<evidence type="ECO:0000313" key="1">
    <source>
        <dbReference type="EMBL" id="MBB3231890.1"/>
    </source>
</evidence>